<dbReference type="Gene3D" id="3.20.20.10">
    <property type="entry name" value="Alanine racemase"/>
    <property type="match status" value="1"/>
</dbReference>
<comment type="cofactor">
    <cofactor evidence="1">
        <name>pyridoxal 5'-phosphate</name>
        <dbReference type="ChEBI" id="CHEBI:597326"/>
    </cofactor>
</comment>
<dbReference type="OrthoDB" id="20198at2759"/>
<evidence type="ECO:0000256" key="3">
    <source>
        <dbReference type="ARBA" id="ARBA00005323"/>
    </source>
</evidence>
<reference evidence="16" key="1">
    <citation type="journal article" date="2020" name="Stud. Mycol.">
        <title>101 Dothideomycetes genomes: a test case for predicting lifestyles and emergence of pathogens.</title>
        <authorList>
            <person name="Haridas S."/>
            <person name="Albert R."/>
            <person name="Binder M."/>
            <person name="Bloem J."/>
            <person name="Labutti K."/>
            <person name="Salamov A."/>
            <person name="Andreopoulos B."/>
            <person name="Baker S."/>
            <person name="Barry K."/>
            <person name="Bills G."/>
            <person name="Bluhm B."/>
            <person name="Cannon C."/>
            <person name="Castanera R."/>
            <person name="Culley D."/>
            <person name="Daum C."/>
            <person name="Ezra D."/>
            <person name="Gonzalez J."/>
            <person name="Henrissat B."/>
            <person name="Kuo A."/>
            <person name="Liang C."/>
            <person name="Lipzen A."/>
            <person name="Lutzoni F."/>
            <person name="Magnuson J."/>
            <person name="Mondo S."/>
            <person name="Nolan M."/>
            <person name="Ohm R."/>
            <person name="Pangilinan J."/>
            <person name="Park H.-J."/>
            <person name="Ramirez L."/>
            <person name="Alfaro M."/>
            <person name="Sun H."/>
            <person name="Tritt A."/>
            <person name="Yoshinaga Y."/>
            <person name="Zwiers L.-H."/>
            <person name="Turgeon B."/>
            <person name="Goodwin S."/>
            <person name="Spatafora J."/>
            <person name="Crous P."/>
            <person name="Grigoriev I."/>
        </authorList>
    </citation>
    <scope>NUCLEOTIDE SEQUENCE</scope>
    <source>
        <strain evidence="16">CBS 379.55</strain>
    </source>
</reference>
<comment type="function">
    <text evidence="10">Catalyzes the conversion of D-serine to pyruvate and ammonia. May play a role in D-serine detoxification.</text>
</comment>
<dbReference type="SMART" id="SM01119">
    <property type="entry name" value="D-ser_dehydrat"/>
    <property type="match status" value="1"/>
</dbReference>
<evidence type="ECO:0000256" key="2">
    <source>
        <dbReference type="ARBA" id="ARBA00001947"/>
    </source>
</evidence>
<dbReference type="GO" id="GO:0036088">
    <property type="term" value="P:D-serine catabolic process"/>
    <property type="evidence" value="ECO:0007669"/>
    <property type="project" value="TreeGrafter"/>
</dbReference>
<keyword evidence="5" id="KW-0479">Metal-binding</keyword>
<dbReference type="EC" id="4.3.1.18" evidence="11"/>
<dbReference type="PANTHER" id="PTHR28004:SF2">
    <property type="entry name" value="D-SERINE DEHYDRATASE"/>
    <property type="match status" value="1"/>
</dbReference>
<keyword evidence="4" id="KW-0216">Detoxification</keyword>
<evidence type="ECO:0000313" key="17">
    <source>
        <dbReference type="Proteomes" id="UP000800097"/>
    </source>
</evidence>
<evidence type="ECO:0000256" key="10">
    <source>
        <dbReference type="ARBA" id="ARBA00055764"/>
    </source>
</evidence>
<feature type="domain" description="D-serine dehydratase-like" evidence="15">
    <location>
        <begin position="344"/>
        <end position="463"/>
    </location>
</feature>
<dbReference type="Pfam" id="PF01168">
    <property type="entry name" value="Ala_racemase_N"/>
    <property type="match status" value="1"/>
</dbReference>
<evidence type="ECO:0000256" key="1">
    <source>
        <dbReference type="ARBA" id="ARBA00001933"/>
    </source>
</evidence>
<evidence type="ECO:0000256" key="11">
    <source>
        <dbReference type="ARBA" id="ARBA00066349"/>
    </source>
</evidence>
<gene>
    <name evidence="16" type="ORF">EI97DRAFT_436913</name>
</gene>
<evidence type="ECO:0000256" key="4">
    <source>
        <dbReference type="ARBA" id="ARBA00022575"/>
    </source>
</evidence>
<comment type="catalytic activity">
    <reaction evidence="9">
        <text>D-serine = pyruvate + NH4(+)</text>
        <dbReference type="Rhea" id="RHEA:13977"/>
        <dbReference type="ChEBI" id="CHEBI:15361"/>
        <dbReference type="ChEBI" id="CHEBI:28938"/>
        <dbReference type="ChEBI" id="CHEBI:35247"/>
        <dbReference type="EC" id="4.3.1.18"/>
    </reaction>
    <physiologicalReaction direction="left-to-right" evidence="9">
        <dbReference type="Rhea" id="RHEA:13978"/>
    </physiologicalReaction>
</comment>
<evidence type="ECO:0000256" key="14">
    <source>
        <dbReference type="SAM" id="MobiDB-lite"/>
    </source>
</evidence>
<name>A0A6A6J8T4_WESOR</name>
<keyword evidence="8" id="KW-0456">Lyase</keyword>
<dbReference type="Proteomes" id="UP000800097">
    <property type="component" value="Unassembled WGS sequence"/>
</dbReference>
<comment type="similarity">
    <text evidence="3">Belongs to the DSD1 family.</text>
</comment>
<evidence type="ECO:0000256" key="7">
    <source>
        <dbReference type="ARBA" id="ARBA00022898"/>
    </source>
</evidence>
<comment type="cofactor">
    <cofactor evidence="2">
        <name>Zn(2+)</name>
        <dbReference type="ChEBI" id="CHEBI:29105"/>
    </cofactor>
</comment>
<protein>
    <recommendedName>
        <fullName evidence="12">D-serine dehydratase</fullName>
        <ecNumber evidence="11">4.3.1.18</ecNumber>
    </recommendedName>
    <alternativeName>
        <fullName evidence="13">D-serine deaminase</fullName>
    </alternativeName>
</protein>
<dbReference type="Gene3D" id="2.40.37.20">
    <property type="entry name" value="D-serine dehydratase-like domain"/>
    <property type="match status" value="1"/>
</dbReference>
<proteinExistence type="inferred from homology"/>
<evidence type="ECO:0000256" key="12">
    <source>
        <dbReference type="ARBA" id="ARBA00069616"/>
    </source>
</evidence>
<evidence type="ECO:0000256" key="8">
    <source>
        <dbReference type="ARBA" id="ARBA00023239"/>
    </source>
</evidence>
<keyword evidence="7" id="KW-0663">Pyridoxal phosphate</keyword>
<dbReference type="GO" id="GO:0046872">
    <property type="term" value="F:metal ion binding"/>
    <property type="evidence" value="ECO:0007669"/>
    <property type="project" value="UniProtKB-KW"/>
</dbReference>
<dbReference type="PANTHER" id="PTHR28004">
    <property type="entry name" value="ZGC:162816-RELATED"/>
    <property type="match status" value="1"/>
</dbReference>
<dbReference type="SUPFAM" id="SSF51419">
    <property type="entry name" value="PLP-binding barrel"/>
    <property type="match status" value="1"/>
</dbReference>
<dbReference type="GO" id="GO:0009636">
    <property type="term" value="P:response to toxic substance"/>
    <property type="evidence" value="ECO:0007669"/>
    <property type="project" value="UniProtKB-KW"/>
</dbReference>
<sequence>MSDSKTCPSGNLYPLPSREHLLNKYLNVELTSWSLPTPAAIIDRAIVRRNCDAMLNVCHALGVAFRAHVKSHKTIELSRMQVGDDDSRTAHFAVSTLIEAENLVPLANEYQARGRKCNILYAVPLPPSSLPRLHHLAARLPPNTISILLDNPTALTAFLSHPSASTASIGIFIKIDTGYARAGLSPSSPTFRSTLQDMVRRSGTSFTGLYSHYGHSYGGSGEDDALRGLLEELQGLENAAKYLPAEFQGSLVLSVGATPTATAAQNLFSSDSGSAKVAEVRQTLARLKNKGCEVELHAGVYPLLDLQQVATHARPAKIPPSQSSSSHNSSETPAFQPLSKSNIALRILAEVSSVYPERSPPEALINAGSLALGREPCRSYPGWGILSSCLELGSESSTTAPIYDEQGDREGWIVSRISQEHGILAWQGESERFREVQVGDRVAVWPNHACVAGAGFGWYYVVDSQETEETGKEKVVDVWVRWRGW</sequence>
<feature type="region of interest" description="Disordered" evidence="14">
    <location>
        <begin position="313"/>
        <end position="335"/>
    </location>
</feature>
<evidence type="ECO:0000313" key="16">
    <source>
        <dbReference type="EMBL" id="KAF2272418.1"/>
    </source>
</evidence>
<dbReference type="GO" id="GO:0008721">
    <property type="term" value="F:D-serine ammonia-lyase activity"/>
    <property type="evidence" value="ECO:0007669"/>
    <property type="project" value="UniProtKB-EC"/>
</dbReference>
<dbReference type="InterPro" id="IPR042208">
    <property type="entry name" value="D-ser_dehydrat-like_sf"/>
</dbReference>
<dbReference type="FunFam" id="3.20.20.10:FF:000016">
    <property type="entry name" value="D-serine dehydratase"/>
    <property type="match status" value="1"/>
</dbReference>
<dbReference type="RefSeq" id="XP_033649957.1">
    <property type="nucleotide sequence ID" value="XM_033799228.1"/>
</dbReference>
<keyword evidence="17" id="KW-1185">Reference proteome</keyword>
<dbReference type="InterPro" id="IPR026956">
    <property type="entry name" value="D-ser_dehydrat-like_dom"/>
</dbReference>
<dbReference type="InterPro" id="IPR051466">
    <property type="entry name" value="D-amino_acid_metab_enzyme"/>
</dbReference>
<evidence type="ECO:0000256" key="6">
    <source>
        <dbReference type="ARBA" id="ARBA00022833"/>
    </source>
</evidence>
<keyword evidence="6" id="KW-0862">Zinc</keyword>
<evidence type="ECO:0000256" key="9">
    <source>
        <dbReference type="ARBA" id="ARBA00051198"/>
    </source>
</evidence>
<dbReference type="InterPro" id="IPR029066">
    <property type="entry name" value="PLP-binding_barrel"/>
</dbReference>
<dbReference type="GeneID" id="54552403"/>
<dbReference type="EMBL" id="ML986521">
    <property type="protein sequence ID" value="KAF2272418.1"/>
    <property type="molecule type" value="Genomic_DNA"/>
</dbReference>
<dbReference type="InterPro" id="IPR001608">
    <property type="entry name" value="Ala_racemase_N"/>
</dbReference>
<evidence type="ECO:0000256" key="5">
    <source>
        <dbReference type="ARBA" id="ARBA00022723"/>
    </source>
</evidence>
<accession>A0A6A6J8T4</accession>
<evidence type="ECO:0000256" key="13">
    <source>
        <dbReference type="ARBA" id="ARBA00075219"/>
    </source>
</evidence>
<evidence type="ECO:0000259" key="15">
    <source>
        <dbReference type="SMART" id="SM01119"/>
    </source>
</evidence>
<organism evidence="16 17">
    <name type="scientific">Westerdykella ornata</name>
    <dbReference type="NCBI Taxonomy" id="318751"/>
    <lineage>
        <taxon>Eukaryota</taxon>
        <taxon>Fungi</taxon>
        <taxon>Dikarya</taxon>
        <taxon>Ascomycota</taxon>
        <taxon>Pezizomycotina</taxon>
        <taxon>Dothideomycetes</taxon>
        <taxon>Pleosporomycetidae</taxon>
        <taxon>Pleosporales</taxon>
        <taxon>Sporormiaceae</taxon>
        <taxon>Westerdykella</taxon>
    </lineage>
</organism>
<dbReference type="Pfam" id="PF14031">
    <property type="entry name" value="D-ser_dehydrat"/>
    <property type="match status" value="1"/>
</dbReference>
<dbReference type="AlphaFoldDB" id="A0A6A6J8T4"/>
<feature type="compositionally biased region" description="Low complexity" evidence="14">
    <location>
        <begin position="321"/>
        <end position="330"/>
    </location>
</feature>